<accession>A0A927JEY8</accession>
<dbReference type="RefSeq" id="WP_192039901.1">
    <property type="nucleotide sequence ID" value="NZ_JACYWE010000008.1"/>
</dbReference>
<dbReference type="SMART" id="SM00563">
    <property type="entry name" value="PlsC"/>
    <property type="match status" value="1"/>
</dbReference>
<dbReference type="InterPro" id="IPR006385">
    <property type="entry name" value="HAD_hydro_SerB1"/>
</dbReference>
<feature type="domain" description="Phospholipid/glycerol acyltransferase" evidence="5">
    <location>
        <begin position="302"/>
        <end position="416"/>
    </location>
</feature>
<dbReference type="InterPro" id="IPR002123">
    <property type="entry name" value="Plipid/glycerol_acylTrfase"/>
</dbReference>
<keyword evidence="4" id="KW-0594">Phospholipid biosynthesis</keyword>
<keyword evidence="3 4" id="KW-0012">Acyltransferase</keyword>
<dbReference type="PANTHER" id="PTHR10434">
    <property type="entry name" value="1-ACYL-SN-GLYCEROL-3-PHOSPHATE ACYLTRANSFERASE"/>
    <property type="match status" value="1"/>
</dbReference>
<evidence type="ECO:0000256" key="4">
    <source>
        <dbReference type="RuleBase" id="RU361267"/>
    </source>
</evidence>
<evidence type="ECO:0000313" key="7">
    <source>
        <dbReference type="Proteomes" id="UP000642993"/>
    </source>
</evidence>
<comment type="domain">
    <text evidence="4">The HXXXXD motif is essential for acyltransferase activity and may constitute the binding site for the phosphate moiety of the glycerol-3-phosphate.</text>
</comment>
<dbReference type="AlphaFoldDB" id="A0A927JEY8"/>
<keyword evidence="4" id="KW-0443">Lipid metabolism</keyword>
<sequence>MTAKIRSGPGGAQIGAFLDFTGTILQGYSPLRPMQVKTNIDDDQDRDISLDLMKTLRASKAPQFVEDMVATVYPSWRGKSEEDIARVAKRLFERHVAGRLFPEAWQLIQAHRDMGHTVVIVTSGPRFIADAAATALGAQFVLATDLQKRDGVLTGLVDGAVLWRRAKARAVRDFANREGIDPAASYGYSHGSEDIEVLSAVGHPVAVNPDRALAGIAQQQDWPVLRFAPRGTVSPLQVGRTLVGYGGFFGAVGAGLAKGAIKRDHRLGVDTAIGNSADVALRIGGVHVNLTGVENVWSHRPAVFIFNHQSQADVLILSKVLRGGFTGITKKEMATSKLFGGVLRIADAVFVDRADSASARDALRPVADTLRGGLSVVIAPEGTRSLTPGVGAFKKGAFHIAQQAEVPIVPVIIRNAGELMWKHGRVLRSGTVDVIVEKPIDVSGWKLEEFSDRIAEVRDMYVRYLEDWPR</sequence>
<dbReference type="EMBL" id="JACYWE010000008">
    <property type="protein sequence ID" value="MBD8507437.1"/>
    <property type="molecule type" value="Genomic_DNA"/>
</dbReference>
<dbReference type="Pfam" id="PF12710">
    <property type="entry name" value="HAD"/>
    <property type="match status" value="1"/>
</dbReference>
<comment type="caution">
    <text evidence="6">The sequence shown here is derived from an EMBL/GenBank/DDBJ whole genome shotgun (WGS) entry which is preliminary data.</text>
</comment>
<dbReference type="CDD" id="cd07989">
    <property type="entry name" value="LPLAT_AGPAT-like"/>
    <property type="match status" value="1"/>
</dbReference>
<dbReference type="Gene3D" id="1.20.1440.100">
    <property type="entry name" value="SG protein - dephosphorylation function"/>
    <property type="match status" value="1"/>
</dbReference>
<dbReference type="EC" id="2.3.1.51" evidence="4"/>
<keyword evidence="2 4" id="KW-0808">Transferase</keyword>
<dbReference type="NCBIfam" id="TIGR01490">
    <property type="entry name" value="HAD-SF-IB-hyp1"/>
    <property type="match status" value="1"/>
</dbReference>
<dbReference type="GO" id="GO:0003841">
    <property type="term" value="F:1-acylglycerol-3-phosphate O-acyltransferase activity"/>
    <property type="evidence" value="ECO:0007669"/>
    <property type="project" value="UniProtKB-UniRule"/>
</dbReference>
<dbReference type="Gene3D" id="3.40.50.1000">
    <property type="entry name" value="HAD superfamily/HAD-like"/>
    <property type="match status" value="1"/>
</dbReference>
<organism evidence="6 7">
    <name type="scientific">Lolliginicoccus lacisalsi</name>
    <dbReference type="NCBI Taxonomy" id="2742202"/>
    <lineage>
        <taxon>Bacteria</taxon>
        <taxon>Bacillati</taxon>
        <taxon>Actinomycetota</taxon>
        <taxon>Actinomycetes</taxon>
        <taxon>Mycobacteriales</taxon>
        <taxon>Hoyosellaceae</taxon>
        <taxon>Lolliginicoccus</taxon>
    </lineage>
</organism>
<proteinExistence type="inferred from homology"/>
<dbReference type="InterPro" id="IPR023214">
    <property type="entry name" value="HAD_sf"/>
</dbReference>
<name>A0A927JEY8_9ACTN</name>
<dbReference type="PANTHER" id="PTHR10434:SF66">
    <property type="entry name" value="PHOSPHOLIPID_GLYCEROL ACYLTRANSFERASE DOMAIN-CONTAINING PROTEIN"/>
    <property type="match status" value="1"/>
</dbReference>
<evidence type="ECO:0000313" key="6">
    <source>
        <dbReference type="EMBL" id="MBD8507437.1"/>
    </source>
</evidence>
<dbReference type="GO" id="GO:0016020">
    <property type="term" value="C:membrane"/>
    <property type="evidence" value="ECO:0007669"/>
    <property type="project" value="InterPro"/>
</dbReference>
<dbReference type="SUPFAM" id="SSF69593">
    <property type="entry name" value="Glycerol-3-phosphate (1)-acyltransferase"/>
    <property type="match status" value="1"/>
</dbReference>
<evidence type="ECO:0000259" key="5">
    <source>
        <dbReference type="SMART" id="SM00563"/>
    </source>
</evidence>
<dbReference type="GO" id="GO:0006654">
    <property type="term" value="P:phosphatidic acid biosynthetic process"/>
    <property type="evidence" value="ECO:0007669"/>
    <property type="project" value="TreeGrafter"/>
</dbReference>
<keyword evidence="4" id="KW-0444">Lipid biosynthesis</keyword>
<keyword evidence="7" id="KW-1185">Reference proteome</keyword>
<evidence type="ECO:0000256" key="1">
    <source>
        <dbReference type="ARBA" id="ARBA00008655"/>
    </source>
</evidence>
<dbReference type="SUPFAM" id="SSF56784">
    <property type="entry name" value="HAD-like"/>
    <property type="match status" value="1"/>
</dbReference>
<dbReference type="InterPro" id="IPR036412">
    <property type="entry name" value="HAD-like_sf"/>
</dbReference>
<comment type="similarity">
    <text evidence="1 4">Belongs to the 1-acyl-sn-glycerol-3-phosphate acyltransferase family.</text>
</comment>
<dbReference type="Proteomes" id="UP000642993">
    <property type="component" value="Unassembled WGS sequence"/>
</dbReference>
<dbReference type="InterPro" id="IPR004552">
    <property type="entry name" value="AGP_acyltrans"/>
</dbReference>
<comment type="catalytic activity">
    <reaction evidence="4">
        <text>a 1-acyl-sn-glycero-3-phosphate + an acyl-CoA = a 1,2-diacyl-sn-glycero-3-phosphate + CoA</text>
        <dbReference type="Rhea" id="RHEA:19709"/>
        <dbReference type="ChEBI" id="CHEBI:57287"/>
        <dbReference type="ChEBI" id="CHEBI:57970"/>
        <dbReference type="ChEBI" id="CHEBI:58342"/>
        <dbReference type="ChEBI" id="CHEBI:58608"/>
        <dbReference type="EC" id="2.3.1.51"/>
    </reaction>
</comment>
<reference evidence="6" key="1">
    <citation type="submission" date="2020-09" db="EMBL/GenBank/DDBJ databases">
        <title>Hoyosella lacisalsi sp. nov., a halotolerant actinobacterium isolated from soil of Lake Gudzhirganskoe.</title>
        <authorList>
            <person name="Yang Q."/>
            <person name="Guo P.Y."/>
            <person name="Liu S.W."/>
            <person name="Li F.N."/>
            <person name="Sun C.H."/>
        </authorList>
    </citation>
    <scope>NUCLEOTIDE SEQUENCE</scope>
    <source>
        <strain evidence="6">G463</strain>
    </source>
</reference>
<keyword evidence="4" id="KW-1208">Phospholipid metabolism</keyword>
<protein>
    <recommendedName>
        <fullName evidence="4">1-acyl-sn-glycerol-3-phosphate acyltransferase</fullName>
        <ecNumber evidence="4">2.3.1.51</ecNumber>
    </recommendedName>
</protein>
<keyword evidence="6" id="KW-0378">Hydrolase</keyword>
<dbReference type="NCBIfam" id="TIGR00530">
    <property type="entry name" value="AGP_acyltrn"/>
    <property type="match status" value="1"/>
</dbReference>
<dbReference type="GO" id="GO:0016787">
    <property type="term" value="F:hydrolase activity"/>
    <property type="evidence" value="ECO:0007669"/>
    <property type="project" value="UniProtKB-KW"/>
</dbReference>
<evidence type="ECO:0000256" key="3">
    <source>
        <dbReference type="ARBA" id="ARBA00023315"/>
    </source>
</evidence>
<evidence type="ECO:0000256" key="2">
    <source>
        <dbReference type="ARBA" id="ARBA00022679"/>
    </source>
</evidence>
<dbReference type="Pfam" id="PF01553">
    <property type="entry name" value="Acyltransferase"/>
    <property type="match status" value="1"/>
</dbReference>
<gene>
    <name evidence="6" type="ORF">HT102_13185</name>
</gene>